<dbReference type="AlphaFoldDB" id="A0A2T6ALG1"/>
<feature type="domain" description="Amine oxidase" evidence="1">
    <location>
        <begin position="15"/>
        <end position="404"/>
    </location>
</feature>
<dbReference type="InterPro" id="IPR002937">
    <property type="entry name" value="Amino_oxidase"/>
</dbReference>
<dbReference type="PRINTS" id="PR00419">
    <property type="entry name" value="ADXRDTASE"/>
</dbReference>
<sequence>MDKKDYKINIIGAGLSGLAAAKVLENHGYHPEIYEASDAVGGRIKTDHVKGHRLDRGFQVLLSQYPKAKQYLDFDKLNLKSLKPGAVIFSKGKKSRIGDPLRDSSLLLSSVFSGIGTLADKWKILKLNLELKKLSPEDIFQEKETTTMEYLKQKGFSEDIITNFFRPFFSGIFLEPDLRTSSRMFRFVFKMFGEGEAVIPAAGMGDISQQLAGNLNNTKIHFNTPVEQVTDSTLILKDGREAKSHFTIIAAEASSLVSNLRNQQMDWKSCHCFYFTSKTAGIDGRIIGLIADDSALVNNIFYHSSLNDSEVDQHLISVTIVKETELDAKQLEFRIRKELKEYCDIEVDELLKHYEIKKALPDLNSLQYEIMPTETRLNNRIFLAGDQLLNGSQNAALLSGERAALGVIETLEGGAITAEITSEYR</sequence>
<evidence type="ECO:0000313" key="2">
    <source>
        <dbReference type="EMBL" id="PTX44640.1"/>
    </source>
</evidence>
<dbReference type="InterPro" id="IPR036188">
    <property type="entry name" value="FAD/NAD-bd_sf"/>
</dbReference>
<evidence type="ECO:0000313" key="3">
    <source>
        <dbReference type="Proteomes" id="UP000244174"/>
    </source>
</evidence>
<dbReference type="GO" id="GO:0016491">
    <property type="term" value="F:oxidoreductase activity"/>
    <property type="evidence" value="ECO:0007669"/>
    <property type="project" value="InterPro"/>
</dbReference>
<proteinExistence type="predicted"/>
<dbReference type="Gene3D" id="3.50.50.60">
    <property type="entry name" value="FAD/NAD(P)-binding domain"/>
    <property type="match status" value="1"/>
</dbReference>
<evidence type="ECO:0000259" key="1">
    <source>
        <dbReference type="Pfam" id="PF01593"/>
    </source>
</evidence>
<comment type="caution">
    <text evidence="2">The sequence shown here is derived from an EMBL/GenBank/DDBJ whole genome shotgun (WGS) entry which is preliminary data.</text>
</comment>
<reference evidence="2 3" key="1">
    <citation type="submission" date="2018-04" db="EMBL/GenBank/DDBJ databases">
        <title>Genomic Encyclopedia of Archaeal and Bacterial Type Strains, Phase II (KMG-II): from individual species to whole genera.</title>
        <authorList>
            <person name="Goeker M."/>
        </authorList>
    </citation>
    <scope>NUCLEOTIDE SEQUENCE [LARGE SCALE GENOMIC DNA]</scope>
    <source>
        <strain evidence="2 3">DSM 23082</strain>
    </source>
</reference>
<organism evidence="2 3">
    <name type="scientific">Christiangramia gaetbulicola</name>
    <dbReference type="NCBI Taxonomy" id="703340"/>
    <lineage>
        <taxon>Bacteria</taxon>
        <taxon>Pseudomonadati</taxon>
        <taxon>Bacteroidota</taxon>
        <taxon>Flavobacteriia</taxon>
        <taxon>Flavobacteriales</taxon>
        <taxon>Flavobacteriaceae</taxon>
        <taxon>Christiangramia</taxon>
    </lineage>
</organism>
<gene>
    <name evidence="2" type="ORF">C8P64_0622</name>
</gene>
<accession>A0A2T6ALG1</accession>
<dbReference type="PANTHER" id="PTHR42841">
    <property type="entry name" value="AMINE OXIDASE"/>
    <property type="match status" value="1"/>
</dbReference>
<dbReference type="Pfam" id="PF01593">
    <property type="entry name" value="Amino_oxidase"/>
    <property type="match status" value="1"/>
</dbReference>
<keyword evidence="3" id="KW-1185">Reference proteome</keyword>
<dbReference type="OrthoDB" id="9767561at2"/>
<protein>
    <submittedName>
        <fullName evidence="2">Flavin-dependent amine oxidoreductase</fullName>
    </submittedName>
</protein>
<dbReference type="Proteomes" id="UP000244174">
    <property type="component" value="Unassembled WGS sequence"/>
</dbReference>
<dbReference type="EMBL" id="QBKQ01000001">
    <property type="protein sequence ID" value="PTX44640.1"/>
    <property type="molecule type" value="Genomic_DNA"/>
</dbReference>
<name>A0A2T6ALG1_9FLAO</name>
<dbReference type="SUPFAM" id="SSF51905">
    <property type="entry name" value="FAD/NAD(P)-binding domain"/>
    <property type="match status" value="1"/>
</dbReference>
<dbReference type="RefSeq" id="WP_108170580.1">
    <property type="nucleotide sequence ID" value="NZ_QBKQ01000001.1"/>
</dbReference>